<dbReference type="GO" id="GO:0000976">
    <property type="term" value="F:transcription cis-regulatory region binding"/>
    <property type="evidence" value="ECO:0007669"/>
    <property type="project" value="TreeGrafter"/>
</dbReference>
<dbReference type="Gene3D" id="3.40.50.2300">
    <property type="match status" value="2"/>
</dbReference>
<evidence type="ECO:0000313" key="5">
    <source>
        <dbReference type="EMBL" id="CUO44649.1"/>
    </source>
</evidence>
<dbReference type="InterPro" id="IPR036390">
    <property type="entry name" value="WH_DNA-bd_sf"/>
</dbReference>
<accession>A0A8D9LAR3</accession>
<organism evidence="5 6">
    <name type="scientific">Parabacteroides distasonis</name>
    <dbReference type="NCBI Taxonomy" id="823"/>
    <lineage>
        <taxon>Bacteria</taxon>
        <taxon>Pseudomonadati</taxon>
        <taxon>Bacteroidota</taxon>
        <taxon>Bacteroidia</taxon>
        <taxon>Bacteroidales</taxon>
        <taxon>Tannerellaceae</taxon>
        <taxon>Parabacteroides</taxon>
    </lineage>
</organism>
<gene>
    <name evidence="5" type="primary">araR</name>
    <name evidence="5" type="ORF">ERS852380_02330</name>
</gene>
<dbReference type="SUPFAM" id="SSF46785">
    <property type="entry name" value="Winged helix' DNA-binding domain"/>
    <property type="match status" value="1"/>
</dbReference>
<dbReference type="Pfam" id="PF13377">
    <property type="entry name" value="Peripla_BP_3"/>
    <property type="match status" value="1"/>
</dbReference>
<dbReference type="GO" id="GO:0003700">
    <property type="term" value="F:DNA-binding transcription factor activity"/>
    <property type="evidence" value="ECO:0007669"/>
    <property type="project" value="InterPro"/>
</dbReference>
<dbReference type="Gene3D" id="1.10.10.10">
    <property type="entry name" value="Winged helix-like DNA-binding domain superfamily/Winged helix DNA-binding domain"/>
    <property type="match status" value="1"/>
</dbReference>
<evidence type="ECO:0000256" key="1">
    <source>
        <dbReference type="ARBA" id="ARBA00023015"/>
    </source>
</evidence>
<dbReference type="InterPro" id="IPR036388">
    <property type="entry name" value="WH-like_DNA-bd_sf"/>
</dbReference>
<dbReference type="PRINTS" id="PR00035">
    <property type="entry name" value="HTHGNTR"/>
</dbReference>
<reference evidence="5 6" key="1">
    <citation type="submission" date="2015-09" db="EMBL/GenBank/DDBJ databases">
        <authorList>
            <consortium name="Pathogen Informatics"/>
        </authorList>
    </citation>
    <scope>NUCLEOTIDE SEQUENCE [LARGE SCALE GENOMIC DNA]</scope>
    <source>
        <strain evidence="5 6">2789STDY5608822</strain>
    </source>
</reference>
<dbReference type="InterPro" id="IPR046335">
    <property type="entry name" value="LacI/GalR-like_sensor"/>
</dbReference>
<proteinExistence type="predicted"/>
<dbReference type="SMART" id="SM00345">
    <property type="entry name" value="HTH_GNTR"/>
    <property type="match status" value="1"/>
</dbReference>
<dbReference type="AlphaFoldDB" id="A0A8D9LAR3"/>
<comment type="caution">
    <text evidence="5">The sequence shown here is derived from an EMBL/GenBank/DDBJ whole genome shotgun (WGS) entry which is preliminary data.</text>
</comment>
<dbReference type="CDD" id="cd06267">
    <property type="entry name" value="PBP1_LacI_sugar_binding-like"/>
    <property type="match status" value="1"/>
</dbReference>
<keyword evidence="3" id="KW-0804">Transcription</keyword>
<dbReference type="SUPFAM" id="SSF53822">
    <property type="entry name" value="Periplasmic binding protein-like I"/>
    <property type="match status" value="1"/>
</dbReference>
<dbReference type="PANTHER" id="PTHR30146">
    <property type="entry name" value="LACI-RELATED TRANSCRIPTIONAL REPRESSOR"/>
    <property type="match status" value="1"/>
</dbReference>
<dbReference type="Pfam" id="PF00392">
    <property type="entry name" value="GntR"/>
    <property type="match status" value="1"/>
</dbReference>
<evidence type="ECO:0000313" key="6">
    <source>
        <dbReference type="Proteomes" id="UP000095455"/>
    </source>
</evidence>
<keyword evidence="1" id="KW-0805">Transcription regulation</keyword>
<evidence type="ECO:0000259" key="4">
    <source>
        <dbReference type="PROSITE" id="PS50949"/>
    </source>
</evidence>
<dbReference type="Proteomes" id="UP000095455">
    <property type="component" value="Unassembled WGS sequence"/>
</dbReference>
<dbReference type="InterPro" id="IPR028082">
    <property type="entry name" value="Peripla_BP_I"/>
</dbReference>
<dbReference type="CDD" id="cd07377">
    <property type="entry name" value="WHTH_GntR"/>
    <property type="match status" value="1"/>
</dbReference>
<feature type="domain" description="HTH gntR-type" evidence="4">
    <location>
        <begin position="4"/>
        <end position="72"/>
    </location>
</feature>
<name>A0A8D9LAR3_PARDI</name>
<dbReference type="InterPro" id="IPR000524">
    <property type="entry name" value="Tscrpt_reg_HTH_GntR"/>
</dbReference>
<dbReference type="RefSeq" id="WP_057317116.1">
    <property type="nucleotide sequence ID" value="NZ_CABMKT010000002.1"/>
</dbReference>
<evidence type="ECO:0000256" key="3">
    <source>
        <dbReference type="ARBA" id="ARBA00023163"/>
    </source>
</evidence>
<protein>
    <submittedName>
        <fullName evidence="5">Arabinose metabolism transcriptional repressor</fullName>
    </submittedName>
</protein>
<dbReference type="PROSITE" id="PS50949">
    <property type="entry name" value="HTH_GNTR"/>
    <property type="match status" value="1"/>
</dbReference>
<dbReference type="PANTHER" id="PTHR30146:SF109">
    <property type="entry name" value="HTH-TYPE TRANSCRIPTIONAL REGULATOR GALS"/>
    <property type="match status" value="1"/>
</dbReference>
<keyword evidence="2" id="KW-0238">DNA-binding</keyword>
<dbReference type="EMBL" id="CYYK01000007">
    <property type="protein sequence ID" value="CUO44649.1"/>
    <property type="molecule type" value="Genomic_DNA"/>
</dbReference>
<sequence length="364" mass="40988">MNDKYNYKTIYTTVKEDIRKGVYPTGTLLPTELTLADKYSVSRPTVSKVYNQLQKEGYVNKKKGLGTLVLFKGDTKKTYTFGLLLPGAGESEIFSIINDQILKQSELMQFSCLWEGATASNADIRRNLIETCCDSYIKKNVDGIFFSPLERVPDADRINETICNKIQQEGIPLILIDRDIVPIPQKSPFDVVCLDNYSAGAIMAQHLIQAGCKHIYFFHRPDSAYSVRIRFLAVKDTIQEQGLTFNVQNDFCGNPEDLDFVKTIPVIKGETGIICANDSTAAVLMSSLEAIGHKIASDLLICGFDDMKYSRHLKCSLTSFIQPCKEIANTSIDLMIRRIKCNDRLPMNVYLNGQIIKRDSTRFI</sequence>
<evidence type="ECO:0000256" key="2">
    <source>
        <dbReference type="ARBA" id="ARBA00023125"/>
    </source>
</evidence>